<gene>
    <name evidence="1" type="ORF">MES5069_450054</name>
</gene>
<proteinExistence type="predicted"/>
<evidence type="ECO:0000313" key="1">
    <source>
        <dbReference type="EMBL" id="CAH2405093.1"/>
    </source>
</evidence>
<keyword evidence="2" id="KW-1185">Reference proteome</keyword>
<name>A0ABN8K689_9HYPH</name>
<evidence type="ECO:0000313" key="2">
    <source>
        <dbReference type="Proteomes" id="UP001153050"/>
    </source>
</evidence>
<comment type="caution">
    <text evidence="1">The sequence shown here is derived from an EMBL/GenBank/DDBJ whole genome shotgun (WGS) entry which is preliminary data.</text>
</comment>
<evidence type="ECO:0008006" key="3">
    <source>
        <dbReference type="Google" id="ProtNLM"/>
    </source>
</evidence>
<reference evidence="1 2" key="1">
    <citation type="submission" date="2022-03" db="EMBL/GenBank/DDBJ databases">
        <authorList>
            <person name="Brunel B."/>
        </authorList>
    </citation>
    <scope>NUCLEOTIDE SEQUENCE [LARGE SCALE GENOMIC DNA]</scope>
    <source>
        <strain evidence="1">STM5069sample</strain>
    </source>
</reference>
<dbReference type="Proteomes" id="UP001153050">
    <property type="component" value="Unassembled WGS sequence"/>
</dbReference>
<sequence length="103" mass="11575">MRRAINSVRRPRIEGTANVQARERRETGEQALFRSGLDLIITIKHKLVWLEQAIDWPVLEERFGAVYSGGPWHATTADPADGGACNTQAHFQPARLGAVRARW</sequence>
<dbReference type="EMBL" id="CAKXZT010000141">
    <property type="protein sequence ID" value="CAH2405093.1"/>
    <property type="molecule type" value="Genomic_DNA"/>
</dbReference>
<organism evidence="1 2">
    <name type="scientific">Mesorhizobium escarrei</name>
    <dbReference type="NCBI Taxonomy" id="666018"/>
    <lineage>
        <taxon>Bacteria</taxon>
        <taxon>Pseudomonadati</taxon>
        <taxon>Pseudomonadota</taxon>
        <taxon>Alphaproteobacteria</taxon>
        <taxon>Hyphomicrobiales</taxon>
        <taxon>Phyllobacteriaceae</taxon>
        <taxon>Mesorhizobium</taxon>
    </lineage>
</organism>
<protein>
    <recommendedName>
        <fullName evidence="3">Transposase</fullName>
    </recommendedName>
</protein>
<accession>A0ABN8K689</accession>